<dbReference type="AlphaFoldDB" id="A0A532V624"/>
<evidence type="ECO:0000256" key="4">
    <source>
        <dbReference type="ARBA" id="ARBA00022679"/>
    </source>
</evidence>
<dbReference type="InterPro" id="IPR004960">
    <property type="entry name" value="LipA_acyltrans"/>
</dbReference>
<evidence type="ECO:0000256" key="6">
    <source>
        <dbReference type="ARBA" id="ARBA00023315"/>
    </source>
</evidence>
<gene>
    <name evidence="7" type="ORF">CEE36_06995</name>
</gene>
<dbReference type="CDD" id="cd07984">
    <property type="entry name" value="LPLAT_LABLAT-like"/>
    <property type="match status" value="1"/>
</dbReference>
<dbReference type="GO" id="GO:0009247">
    <property type="term" value="P:glycolipid biosynthetic process"/>
    <property type="evidence" value="ECO:0007669"/>
    <property type="project" value="UniProtKB-ARBA"/>
</dbReference>
<dbReference type="PANTHER" id="PTHR30606:SF10">
    <property type="entry name" value="PHOSPHATIDYLINOSITOL MANNOSIDE ACYLTRANSFERASE"/>
    <property type="match status" value="1"/>
</dbReference>
<evidence type="ECO:0000313" key="7">
    <source>
        <dbReference type="EMBL" id="TKJ42641.1"/>
    </source>
</evidence>
<dbReference type="Pfam" id="PF03279">
    <property type="entry name" value="Lip_A_acyltrans"/>
    <property type="match status" value="1"/>
</dbReference>
<dbReference type="GO" id="GO:0005886">
    <property type="term" value="C:plasma membrane"/>
    <property type="evidence" value="ECO:0007669"/>
    <property type="project" value="UniProtKB-SubCell"/>
</dbReference>
<organism evidence="7 8">
    <name type="scientific">candidate division TA06 bacterium B3_TA06</name>
    <dbReference type="NCBI Taxonomy" id="2012487"/>
    <lineage>
        <taxon>Bacteria</taxon>
        <taxon>Bacteria division TA06</taxon>
    </lineage>
</organism>
<evidence type="ECO:0008006" key="9">
    <source>
        <dbReference type="Google" id="ProtNLM"/>
    </source>
</evidence>
<reference evidence="7 8" key="1">
    <citation type="submission" date="2017-06" db="EMBL/GenBank/DDBJ databases">
        <title>Novel microbial phyla capable of carbon fixation and sulfur reduction in deep-sea sediments.</title>
        <authorList>
            <person name="Huang J."/>
            <person name="Baker B."/>
            <person name="Wang Y."/>
        </authorList>
    </citation>
    <scope>NUCLEOTIDE SEQUENCE [LARGE SCALE GENOMIC DNA]</scope>
    <source>
        <strain evidence="7">B3_TA06</strain>
    </source>
</reference>
<comment type="caution">
    <text evidence="7">The sequence shown here is derived from an EMBL/GenBank/DDBJ whole genome shotgun (WGS) entry which is preliminary data.</text>
</comment>
<dbReference type="Proteomes" id="UP000317778">
    <property type="component" value="Unassembled WGS sequence"/>
</dbReference>
<protein>
    <recommendedName>
        <fullName evidence="9">Lipid A biosynthesis acyltransferase</fullName>
    </recommendedName>
</protein>
<dbReference type="GO" id="GO:0016746">
    <property type="term" value="F:acyltransferase activity"/>
    <property type="evidence" value="ECO:0007669"/>
    <property type="project" value="UniProtKB-KW"/>
</dbReference>
<keyword evidence="3" id="KW-0997">Cell inner membrane</keyword>
<keyword evidence="4" id="KW-0808">Transferase</keyword>
<dbReference type="PANTHER" id="PTHR30606">
    <property type="entry name" value="LIPID A BIOSYNTHESIS LAUROYL ACYLTRANSFERASE"/>
    <property type="match status" value="1"/>
</dbReference>
<keyword evidence="6" id="KW-0012">Acyltransferase</keyword>
<sequence length="297" mass="33465">MSAAARLIPYIALMQRIMPAKLLPVLTKSIGRMLANIQKKRRRVLQRNLSLIGVQATQDRITRTIENWTYSLSDQLSSLWFSKSKLQGMVQDCWSHNLNQALLMKRGVVLLTAHLGNYELAGSYLASFDLPVYAVVEDIPSGHTQVFNRIRRRFGMGVVGYSDVPRMLKILRLRKILVLLADRDLEGTGVCVPFGKGIRRVPVGPALLALRTGACIQTGYFVWEKNRKSYRCVINPVLELKPKGSLKKKTVSITQAISEELVAAIRSYPDQWFVFQDEWGSAEPCPPQPPCPPQKSF</sequence>
<evidence type="ECO:0000256" key="3">
    <source>
        <dbReference type="ARBA" id="ARBA00022519"/>
    </source>
</evidence>
<comment type="subcellular location">
    <subcellularLocation>
        <location evidence="1">Cell inner membrane</location>
    </subcellularLocation>
</comment>
<evidence type="ECO:0000256" key="5">
    <source>
        <dbReference type="ARBA" id="ARBA00023136"/>
    </source>
</evidence>
<evidence type="ECO:0000256" key="1">
    <source>
        <dbReference type="ARBA" id="ARBA00004533"/>
    </source>
</evidence>
<dbReference type="EMBL" id="NJBO01000010">
    <property type="protein sequence ID" value="TKJ42641.1"/>
    <property type="molecule type" value="Genomic_DNA"/>
</dbReference>
<proteinExistence type="predicted"/>
<evidence type="ECO:0000313" key="8">
    <source>
        <dbReference type="Proteomes" id="UP000317778"/>
    </source>
</evidence>
<accession>A0A532V624</accession>
<keyword evidence="5" id="KW-0472">Membrane</keyword>
<keyword evidence="2" id="KW-1003">Cell membrane</keyword>
<name>A0A532V624_UNCT6</name>
<evidence type="ECO:0000256" key="2">
    <source>
        <dbReference type="ARBA" id="ARBA00022475"/>
    </source>
</evidence>